<dbReference type="PANTHER" id="PTHR43132:SF8">
    <property type="entry name" value="HTH-TYPE TRANSCRIPTIONAL REGULATOR KMTR"/>
    <property type="match status" value="1"/>
</dbReference>
<accession>A0ABV7YI70</accession>
<name>A0ABV7YI70_9ACTN</name>
<reference evidence="6" key="1">
    <citation type="journal article" date="2019" name="Int. J. Syst. Evol. Microbiol.">
        <title>The Global Catalogue of Microorganisms (GCM) 10K type strain sequencing project: providing services to taxonomists for standard genome sequencing and annotation.</title>
        <authorList>
            <consortium name="The Broad Institute Genomics Platform"/>
            <consortium name="The Broad Institute Genome Sequencing Center for Infectious Disease"/>
            <person name="Wu L."/>
            <person name="Ma J."/>
        </authorList>
    </citation>
    <scope>NUCLEOTIDE SEQUENCE [LARGE SCALE GENOMIC DNA]</scope>
    <source>
        <strain evidence="6">CGMCC 4.7241</strain>
    </source>
</reference>
<dbReference type="SMART" id="SM00418">
    <property type="entry name" value="HTH_ARSR"/>
    <property type="match status" value="1"/>
</dbReference>
<dbReference type="Gene3D" id="1.10.10.10">
    <property type="entry name" value="Winged helix-like DNA-binding domain superfamily/Winged helix DNA-binding domain"/>
    <property type="match status" value="1"/>
</dbReference>
<dbReference type="InterPro" id="IPR036390">
    <property type="entry name" value="WH_DNA-bd_sf"/>
</dbReference>
<dbReference type="InterPro" id="IPR051011">
    <property type="entry name" value="Metal_resp_trans_reg"/>
</dbReference>
<organism evidence="5 6">
    <name type="scientific">Tenggerimyces flavus</name>
    <dbReference type="NCBI Taxonomy" id="1708749"/>
    <lineage>
        <taxon>Bacteria</taxon>
        <taxon>Bacillati</taxon>
        <taxon>Actinomycetota</taxon>
        <taxon>Actinomycetes</taxon>
        <taxon>Propionibacteriales</taxon>
        <taxon>Nocardioidaceae</taxon>
        <taxon>Tenggerimyces</taxon>
    </lineage>
</organism>
<dbReference type="EMBL" id="JBHRZH010000030">
    <property type="protein sequence ID" value="MFC3764647.1"/>
    <property type="molecule type" value="Genomic_DNA"/>
</dbReference>
<dbReference type="InterPro" id="IPR011991">
    <property type="entry name" value="ArsR-like_HTH"/>
</dbReference>
<sequence>MWRIHLTADDLARVRLATGADPMWELMHSVQVATGTTGELVYGRWRHRCKRMPGPQLDVLSTLAPMVGYAVDFLTPAAGTTSFRDGVDTVLRTPRRAFSRDLTKLAGNGRLPSWTGDLAAGRRPSLHALGRAMVAYFDTALAPYWAAIARQVDEELARTTRLLVSGGVERLLASASRELRWRSPVLLAGQLGEPQDIYLEGQGLMLLPSFFAEDDVTILRLPDHPLVVSYPLDLLPGWCTEQDPRLEPSSLSQLFGPTRARMLEVLSEHGLSTTELAGRLDTSVPTASQQAKVLRDAGLVTSSRQGKAVLHQASDLGRHLLDASRVRV</sequence>
<comment type="caution">
    <text evidence="5">The sequence shown here is derived from an EMBL/GenBank/DDBJ whole genome shotgun (WGS) entry which is preliminary data.</text>
</comment>
<proteinExistence type="predicted"/>
<keyword evidence="3" id="KW-0804">Transcription</keyword>
<dbReference type="Pfam" id="PF12840">
    <property type="entry name" value="HTH_20"/>
    <property type="match status" value="1"/>
</dbReference>
<gene>
    <name evidence="5" type="ORF">ACFOUW_27665</name>
</gene>
<evidence type="ECO:0000256" key="3">
    <source>
        <dbReference type="ARBA" id="ARBA00023163"/>
    </source>
</evidence>
<dbReference type="RefSeq" id="WP_205116360.1">
    <property type="nucleotide sequence ID" value="NZ_JAFBCM010000001.1"/>
</dbReference>
<keyword evidence="6" id="KW-1185">Reference proteome</keyword>
<dbReference type="SUPFAM" id="SSF46785">
    <property type="entry name" value="Winged helix' DNA-binding domain"/>
    <property type="match status" value="1"/>
</dbReference>
<dbReference type="CDD" id="cd00090">
    <property type="entry name" value="HTH_ARSR"/>
    <property type="match status" value="1"/>
</dbReference>
<evidence type="ECO:0000313" key="5">
    <source>
        <dbReference type="EMBL" id="MFC3764647.1"/>
    </source>
</evidence>
<feature type="domain" description="HTH arsR-type" evidence="4">
    <location>
        <begin position="239"/>
        <end position="328"/>
    </location>
</feature>
<keyword evidence="2" id="KW-0238">DNA-binding</keyword>
<dbReference type="InterPro" id="IPR036388">
    <property type="entry name" value="WH-like_DNA-bd_sf"/>
</dbReference>
<evidence type="ECO:0000259" key="4">
    <source>
        <dbReference type="PROSITE" id="PS50987"/>
    </source>
</evidence>
<dbReference type="Proteomes" id="UP001595699">
    <property type="component" value="Unassembled WGS sequence"/>
</dbReference>
<evidence type="ECO:0000256" key="1">
    <source>
        <dbReference type="ARBA" id="ARBA00023015"/>
    </source>
</evidence>
<dbReference type="InterPro" id="IPR001845">
    <property type="entry name" value="HTH_ArsR_DNA-bd_dom"/>
</dbReference>
<evidence type="ECO:0000313" key="6">
    <source>
        <dbReference type="Proteomes" id="UP001595699"/>
    </source>
</evidence>
<evidence type="ECO:0000256" key="2">
    <source>
        <dbReference type="ARBA" id="ARBA00023125"/>
    </source>
</evidence>
<protein>
    <submittedName>
        <fullName evidence="5">ArsR/SmtB family transcription factor</fullName>
    </submittedName>
</protein>
<keyword evidence="1" id="KW-0805">Transcription regulation</keyword>
<dbReference type="PANTHER" id="PTHR43132">
    <property type="entry name" value="ARSENICAL RESISTANCE OPERON REPRESSOR ARSR-RELATED"/>
    <property type="match status" value="1"/>
</dbReference>
<dbReference type="PROSITE" id="PS50987">
    <property type="entry name" value="HTH_ARSR_2"/>
    <property type="match status" value="1"/>
</dbReference>